<reference evidence="1" key="2">
    <citation type="journal article" date="2015" name="Fish Shellfish Immunol.">
        <title>Early steps in the European eel (Anguilla anguilla)-Vibrio vulnificus interaction in the gills: Role of the RtxA13 toxin.</title>
        <authorList>
            <person name="Callol A."/>
            <person name="Pajuelo D."/>
            <person name="Ebbesson L."/>
            <person name="Teles M."/>
            <person name="MacKenzie S."/>
            <person name="Amaro C."/>
        </authorList>
    </citation>
    <scope>NUCLEOTIDE SEQUENCE</scope>
</reference>
<proteinExistence type="predicted"/>
<dbReference type="EMBL" id="GBXM01096411">
    <property type="protein sequence ID" value="JAH12166.1"/>
    <property type="molecule type" value="Transcribed_RNA"/>
</dbReference>
<dbReference type="AlphaFoldDB" id="A0A0E9Q5I4"/>
<sequence>MHPRILHCFQLFFFFKKTISGETVFFLLSV</sequence>
<reference evidence="1" key="1">
    <citation type="submission" date="2014-11" db="EMBL/GenBank/DDBJ databases">
        <authorList>
            <person name="Amaro Gonzalez C."/>
        </authorList>
    </citation>
    <scope>NUCLEOTIDE SEQUENCE</scope>
</reference>
<name>A0A0E9Q5I4_ANGAN</name>
<organism evidence="1">
    <name type="scientific">Anguilla anguilla</name>
    <name type="common">European freshwater eel</name>
    <name type="synonym">Muraena anguilla</name>
    <dbReference type="NCBI Taxonomy" id="7936"/>
    <lineage>
        <taxon>Eukaryota</taxon>
        <taxon>Metazoa</taxon>
        <taxon>Chordata</taxon>
        <taxon>Craniata</taxon>
        <taxon>Vertebrata</taxon>
        <taxon>Euteleostomi</taxon>
        <taxon>Actinopterygii</taxon>
        <taxon>Neopterygii</taxon>
        <taxon>Teleostei</taxon>
        <taxon>Anguilliformes</taxon>
        <taxon>Anguillidae</taxon>
        <taxon>Anguilla</taxon>
    </lineage>
</organism>
<protein>
    <submittedName>
        <fullName evidence="1">Uncharacterized protein</fullName>
    </submittedName>
</protein>
<evidence type="ECO:0000313" key="1">
    <source>
        <dbReference type="EMBL" id="JAH12166.1"/>
    </source>
</evidence>
<accession>A0A0E9Q5I4</accession>